<feature type="transmembrane region" description="Helical" evidence="1">
    <location>
        <begin position="20"/>
        <end position="40"/>
    </location>
</feature>
<comment type="caution">
    <text evidence="2">The sequence shown here is derived from an EMBL/GenBank/DDBJ whole genome shotgun (WGS) entry which is preliminary data.</text>
</comment>
<evidence type="ECO:0000313" key="2">
    <source>
        <dbReference type="EMBL" id="KKN07225.1"/>
    </source>
</evidence>
<proteinExistence type="predicted"/>
<keyword evidence="1" id="KW-1133">Transmembrane helix</keyword>
<dbReference type="EMBL" id="LAZR01004594">
    <property type="protein sequence ID" value="KKN07225.1"/>
    <property type="molecule type" value="Genomic_DNA"/>
</dbReference>
<keyword evidence="1" id="KW-0812">Transmembrane</keyword>
<accession>A0A0F9MIS0</accession>
<protein>
    <submittedName>
        <fullName evidence="2">Uncharacterized protein</fullName>
    </submittedName>
</protein>
<name>A0A0F9MIS0_9ZZZZ</name>
<keyword evidence="1" id="KW-0472">Membrane</keyword>
<evidence type="ECO:0000256" key="1">
    <source>
        <dbReference type="SAM" id="Phobius"/>
    </source>
</evidence>
<gene>
    <name evidence="2" type="ORF">LCGC14_1069370</name>
</gene>
<reference evidence="2" key="1">
    <citation type="journal article" date="2015" name="Nature">
        <title>Complex archaea that bridge the gap between prokaryotes and eukaryotes.</title>
        <authorList>
            <person name="Spang A."/>
            <person name="Saw J.H."/>
            <person name="Jorgensen S.L."/>
            <person name="Zaremba-Niedzwiedzka K."/>
            <person name="Martijn J."/>
            <person name="Lind A.E."/>
            <person name="van Eijk R."/>
            <person name="Schleper C."/>
            <person name="Guy L."/>
            <person name="Ettema T.J."/>
        </authorList>
    </citation>
    <scope>NUCLEOTIDE SEQUENCE</scope>
</reference>
<sequence length="118" mass="12825">MPTGGRIPGRKSVFQGPIDLMFAALIGVCIILGVVLVVGMMPQPKTNPTIVILGEVPRTVTTYSANGNANLMCLNGVQYWKFGSLMSPKYSPGFSLPDLCDGTEKTKHMLKKGKWLKR</sequence>
<organism evidence="2">
    <name type="scientific">marine sediment metagenome</name>
    <dbReference type="NCBI Taxonomy" id="412755"/>
    <lineage>
        <taxon>unclassified sequences</taxon>
        <taxon>metagenomes</taxon>
        <taxon>ecological metagenomes</taxon>
    </lineage>
</organism>
<dbReference type="AlphaFoldDB" id="A0A0F9MIS0"/>